<dbReference type="OMA" id="QEGALEC"/>
<dbReference type="RefSeq" id="XP_014032319.1">
    <property type="nucleotide sequence ID" value="XM_014176844.2"/>
</dbReference>
<organism evidence="3 4">
    <name type="scientific">Salmo salar</name>
    <name type="common">Atlantic salmon</name>
    <dbReference type="NCBI Taxonomy" id="8030"/>
    <lineage>
        <taxon>Eukaryota</taxon>
        <taxon>Metazoa</taxon>
        <taxon>Chordata</taxon>
        <taxon>Craniata</taxon>
        <taxon>Vertebrata</taxon>
        <taxon>Euteleostomi</taxon>
        <taxon>Actinopterygii</taxon>
        <taxon>Neopterygii</taxon>
        <taxon>Teleostei</taxon>
        <taxon>Protacanthopterygii</taxon>
        <taxon>Salmoniformes</taxon>
        <taxon>Salmonidae</taxon>
        <taxon>Salmoninae</taxon>
        <taxon>Salmo</taxon>
    </lineage>
</organism>
<dbReference type="OrthoDB" id="6096234at2759"/>
<keyword evidence="3" id="KW-1185">Reference proteome</keyword>
<accession>A0A1S3PYN8</accession>
<evidence type="ECO:0000313" key="4">
    <source>
        <dbReference type="RefSeq" id="XP_014032319.1"/>
    </source>
</evidence>
<name>A0A1S3PYN8_SALSA</name>
<feature type="transmembrane region" description="Helical" evidence="2">
    <location>
        <begin position="156"/>
        <end position="178"/>
    </location>
</feature>
<feature type="transmembrane region" description="Helical" evidence="2">
    <location>
        <begin position="211"/>
        <end position="235"/>
    </location>
</feature>
<dbReference type="GeneID" id="106588154"/>
<dbReference type="PANTHER" id="PTHR16125:SF3">
    <property type="entry name" value="TRANSMEMBRANE PROTEIN 74"/>
    <property type="match status" value="1"/>
</dbReference>
<dbReference type="PaxDb" id="8030-ENSSSAP00000111818"/>
<dbReference type="PANTHER" id="PTHR16125">
    <property type="entry name" value="TRANSMEMBRANE PROTEIN 74"/>
    <property type="match status" value="1"/>
</dbReference>
<keyword evidence="2" id="KW-0472">Membrane</keyword>
<evidence type="ECO:0000256" key="1">
    <source>
        <dbReference type="SAM" id="MobiDB-lite"/>
    </source>
</evidence>
<keyword evidence="2 4" id="KW-0812">Transmembrane</keyword>
<evidence type="ECO:0000256" key="2">
    <source>
        <dbReference type="SAM" id="Phobius"/>
    </source>
</evidence>
<feature type="region of interest" description="Disordered" evidence="1">
    <location>
        <begin position="109"/>
        <end position="128"/>
    </location>
</feature>
<reference evidence="4" key="1">
    <citation type="submission" date="2025-08" db="UniProtKB">
        <authorList>
            <consortium name="RefSeq"/>
        </authorList>
    </citation>
    <scope>IDENTIFICATION</scope>
</reference>
<dbReference type="AlphaFoldDB" id="A0A1S3PYN8"/>
<gene>
    <name evidence="4" type="primary">LOC106588154</name>
</gene>
<proteinExistence type="predicted"/>
<sequence>MENVQIADLEPLCFDQEYSRSDPTKSLPWASNYQHINKKSLSNEHRCQSGNWKTACTDSGPWPTASGDGQPGAISQWGAEAERTVCCLEELETSFTRKYEDVNLQQEETSPQQLARINNGSPSHSSFSELHDRVPELSMLSDNEFTSEDLGKSTDYGFISAVTCLVTGISLVAISYTVPREVKVNPDSVSAREMERLERENALVGVHLDRWVIAGLCLLTLGGVVLSTLLMVSMWKGEMLRRRAFTYSMQSAQLYGSINLRGGSNPPNVPSQLSVEDLEEVLN</sequence>
<dbReference type="InterPro" id="IPR029695">
    <property type="entry name" value="TMEM74-like"/>
</dbReference>
<protein>
    <submittedName>
        <fullName evidence="4">Transmembrane protein 74</fullName>
    </submittedName>
</protein>
<evidence type="ECO:0000313" key="3">
    <source>
        <dbReference type="Proteomes" id="UP001652741"/>
    </source>
</evidence>
<dbReference type="Proteomes" id="UP001652741">
    <property type="component" value="Chromosome ssa27"/>
</dbReference>
<keyword evidence="2" id="KW-1133">Transmembrane helix</keyword>
<dbReference type="KEGG" id="sasa:106588154"/>